<dbReference type="PROSITE" id="PS50089">
    <property type="entry name" value="ZF_RING_2"/>
    <property type="match status" value="1"/>
</dbReference>
<keyword evidence="2" id="KW-0479">Metal-binding</keyword>
<dbReference type="InterPro" id="IPR001841">
    <property type="entry name" value="Znf_RING"/>
</dbReference>
<feature type="region of interest" description="Disordered" evidence="4">
    <location>
        <begin position="321"/>
        <end position="349"/>
    </location>
</feature>
<feature type="domain" description="RING-type" evidence="5">
    <location>
        <begin position="516"/>
        <end position="551"/>
    </location>
</feature>
<evidence type="ECO:0000313" key="6">
    <source>
        <dbReference type="EMBL" id="KAG0474892.1"/>
    </source>
</evidence>
<dbReference type="Proteomes" id="UP000639772">
    <property type="component" value="Chromosome 7"/>
</dbReference>
<evidence type="ECO:0000256" key="4">
    <source>
        <dbReference type="SAM" id="MobiDB-lite"/>
    </source>
</evidence>
<gene>
    <name evidence="6" type="ORF">HPP92_014578</name>
</gene>
<keyword evidence="2" id="KW-0862">Zinc</keyword>
<evidence type="ECO:0000256" key="2">
    <source>
        <dbReference type="PROSITE-ProRule" id="PRU00175"/>
    </source>
</evidence>
<proteinExistence type="predicted"/>
<evidence type="ECO:0000256" key="3">
    <source>
        <dbReference type="SAM" id="Coils"/>
    </source>
</evidence>
<reference evidence="6 7" key="1">
    <citation type="journal article" date="2020" name="Nat. Food">
        <title>A phased Vanilla planifolia genome enables genetic improvement of flavour and production.</title>
        <authorList>
            <person name="Hasing T."/>
            <person name="Tang H."/>
            <person name="Brym M."/>
            <person name="Khazi F."/>
            <person name="Huang T."/>
            <person name="Chambers A.H."/>
        </authorList>
    </citation>
    <scope>NUCLEOTIDE SEQUENCE [LARGE SCALE GENOMIC DNA]</scope>
    <source>
        <tissue evidence="6">Leaf</tissue>
    </source>
</reference>
<dbReference type="InterPro" id="IPR051728">
    <property type="entry name" value="RING-FYVE_E3_ubiquitin-ligase"/>
</dbReference>
<sequence>MMGGEGHVMPRKMSNWDHEPGPSLLQHRRIGWTLLLTLPGRSNPNRIQRCFGCVTPPGPCIERYLVLLYPIKSSPNRLNFMVFFRRGQRKRNTKLAHASGRRLGIICLPCSSLDFSLRGLRRFVKEDEIEERWRKRLPYRRNTRLQSRKNMKTICKQVSLRFQPGDVSQIIGAFEDDFSLGAPSEGSRGSFSYVIRELLYSTGFSGGSSNLVPARRQVQESAPGDSGCPRVPNLKSNNKKWETENEKLSIERVQLMEQNCMLLDENQRLIEEASYAKELASAAAAELKNLTEEVTKLSLQNARQAKELSATKEAVISRGAAAGIRKHSESRNEGTKIGRKSRPSSRGSDLANALYDNTGCWSLDLDDMKLELQATKKKETALEAMLAEKEVLEDEYRRTLAESKKRESALEDDLAGMWVLVAKLKKGVLGESEINVDAMSSKGIDVDKEKQMTKEIDDCLPKDIHIADQKVSKLNDQLNHNSEFEPVLYRLKARIQEMKEKEHESFGNVDANSNVCKVCFESTTAAVLLPCRHFCLCEPCSYACSECPLCRTSITDRIIAFTS</sequence>
<keyword evidence="3" id="KW-0175">Coiled coil</keyword>
<dbReference type="OrthoDB" id="3176171at2759"/>
<dbReference type="GO" id="GO:0008270">
    <property type="term" value="F:zinc ion binding"/>
    <property type="evidence" value="ECO:0007669"/>
    <property type="project" value="UniProtKB-KW"/>
</dbReference>
<feature type="coiled-coil region" evidence="3">
    <location>
        <begin position="365"/>
        <end position="402"/>
    </location>
</feature>
<dbReference type="Gene3D" id="3.30.40.10">
    <property type="entry name" value="Zinc/RING finger domain, C3HC4 (zinc finger)"/>
    <property type="match status" value="1"/>
</dbReference>
<dbReference type="PANTHER" id="PTHR14879">
    <property type="entry name" value="CASPASE REGULATOR, RING FINGER DOMAIN-CONTAINING"/>
    <property type="match status" value="1"/>
</dbReference>
<keyword evidence="1" id="KW-0809">Transit peptide</keyword>
<dbReference type="CDD" id="cd16649">
    <property type="entry name" value="mRING-HC-C3HC5_CGRF1-like"/>
    <property type="match status" value="1"/>
</dbReference>
<dbReference type="Pfam" id="PF13920">
    <property type="entry name" value="zf-C3HC4_3"/>
    <property type="match status" value="1"/>
</dbReference>
<comment type="caution">
    <text evidence="6">The sequence shown here is derived from an EMBL/GenBank/DDBJ whole genome shotgun (WGS) entry which is preliminary data.</text>
</comment>
<dbReference type="SUPFAM" id="SSF57850">
    <property type="entry name" value="RING/U-box"/>
    <property type="match status" value="1"/>
</dbReference>
<evidence type="ECO:0000313" key="7">
    <source>
        <dbReference type="Proteomes" id="UP000639772"/>
    </source>
</evidence>
<dbReference type="AlphaFoldDB" id="A0A835UUW2"/>
<organism evidence="6 7">
    <name type="scientific">Vanilla planifolia</name>
    <name type="common">Vanilla</name>
    <dbReference type="NCBI Taxonomy" id="51239"/>
    <lineage>
        <taxon>Eukaryota</taxon>
        <taxon>Viridiplantae</taxon>
        <taxon>Streptophyta</taxon>
        <taxon>Embryophyta</taxon>
        <taxon>Tracheophyta</taxon>
        <taxon>Spermatophyta</taxon>
        <taxon>Magnoliopsida</taxon>
        <taxon>Liliopsida</taxon>
        <taxon>Asparagales</taxon>
        <taxon>Orchidaceae</taxon>
        <taxon>Vanilloideae</taxon>
        <taxon>Vanilleae</taxon>
        <taxon>Vanilla</taxon>
    </lineage>
</organism>
<dbReference type="PANTHER" id="PTHR14879:SF5">
    <property type="entry name" value="RING-TYPE DOMAIN-CONTAINING PROTEIN"/>
    <property type="match status" value="1"/>
</dbReference>
<name>A0A835UUW2_VANPL</name>
<evidence type="ECO:0000256" key="1">
    <source>
        <dbReference type="ARBA" id="ARBA00022946"/>
    </source>
</evidence>
<dbReference type="EMBL" id="JADCNM010000007">
    <property type="protein sequence ID" value="KAG0474892.1"/>
    <property type="molecule type" value="Genomic_DNA"/>
</dbReference>
<feature type="compositionally biased region" description="Basic and acidic residues" evidence="4">
    <location>
        <begin position="326"/>
        <end position="336"/>
    </location>
</feature>
<dbReference type="FunFam" id="3.30.40.10:FF:000148">
    <property type="entry name" value="Kinesin-like protein KIN-7D, mitochondrial"/>
    <property type="match status" value="1"/>
</dbReference>
<feature type="region of interest" description="Disordered" evidence="4">
    <location>
        <begin position="216"/>
        <end position="240"/>
    </location>
</feature>
<protein>
    <recommendedName>
        <fullName evidence="5">RING-type domain-containing protein</fullName>
    </recommendedName>
</protein>
<keyword evidence="2" id="KW-0863">Zinc-finger</keyword>
<accession>A0A835UUW2</accession>
<evidence type="ECO:0000259" key="5">
    <source>
        <dbReference type="PROSITE" id="PS50089"/>
    </source>
</evidence>
<dbReference type="InterPro" id="IPR013083">
    <property type="entry name" value="Znf_RING/FYVE/PHD"/>
</dbReference>